<feature type="compositionally biased region" description="Polar residues" evidence="1">
    <location>
        <begin position="270"/>
        <end position="280"/>
    </location>
</feature>
<evidence type="ECO:0000256" key="1">
    <source>
        <dbReference type="SAM" id="MobiDB-lite"/>
    </source>
</evidence>
<dbReference type="PANTHER" id="PTHR36351:SF1">
    <property type="entry name" value="EMBRYO SAC DEVELOPMENT ARREST 12"/>
    <property type="match status" value="1"/>
</dbReference>
<dbReference type="Proteomes" id="UP001497444">
    <property type="component" value="Chromosome 3"/>
</dbReference>
<dbReference type="Pfam" id="PF23596">
    <property type="entry name" value="DUF7138"/>
    <property type="match status" value="1"/>
</dbReference>
<feature type="compositionally biased region" description="Basic residues" evidence="1">
    <location>
        <begin position="98"/>
        <end position="109"/>
    </location>
</feature>
<gene>
    <name evidence="3" type="ORF">CSSPJE1EN1_LOCUS16356</name>
</gene>
<evidence type="ECO:0000259" key="2">
    <source>
        <dbReference type="Pfam" id="PF23596"/>
    </source>
</evidence>
<sequence length="480" mass="52374">MESFATPYQVVFFDGEQEHDKGVVGVHSVLTFKRFQVLMSQKIGIPANQLSAVFVCRRTLKDDKRQKLPINENTNFNIILNQHNPSREKDCHFLVSMKKSKKERKVTRKRSADAGNADDEDSNSSRGDLSPSDERPKPGGGTDDPCSLEAASPPVFLQRPPSPVTPLATSNGHTVRNVSPNGKVSMAAPEGKVERTLLRREGMGPNGFASPRPGWQYGGAGLGQRIEGFSLPSTGKVERSQVRNAEDCQKLENKPWMHEEGTEFARQSEKANGQAATQQPESEHHHLQAPLVELFRQNKFNDSTTPQSLGLKPLTGVTRNGMIVPASGLNVTSCTASLSNNLAPIARPSANLSSVGSANGNFFPRASVIVGENRARMLHQAQTEAQVQISHLQQQHQQPPVSMTPLELSKLSGVLQGLVGRDSRAESTKTCKLCCFCRERNIGEPPFHWCVDDTILMGFRGPSPAGPIGRPGKRRVEAAA</sequence>
<proteinExistence type="predicted"/>
<organism evidence="3 4">
    <name type="scientific">Sphagnum jensenii</name>
    <dbReference type="NCBI Taxonomy" id="128206"/>
    <lineage>
        <taxon>Eukaryota</taxon>
        <taxon>Viridiplantae</taxon>
        <taxon>Streptophyta</taxon>
        <taxon>Embryophyta</taxon>
        <taxon>Bryophyta</taxon>
        <taxon>Sphagnophytina</taxon>
        <taxon>Sphagnopsida</taxon>
        <taxon>Sphagnales</taxon>
        <taxon>Sphagnaceae</taxon>
        <taxon>Sphagnum</taxon>
    </lineage>
</organism>
<evidence type="ECO:0000313" key="4">
    <source>
        <dbReference type="Proteomes" id="UP001497444"/>
    </source>
</evidence>
<dbReference type="PANTHER" id="PTHR36351">
    <property type="entry name" value="EMBRYO SAC DEVELOPMENT ARREST 12"/>
    <property type="match status" value="1"/>
</dbReference>
<feature type="region of interest" description="Disordered" evidence="1">
    <location>
        <begin position="96"/>
        <end position="189"/>
    </location>
</feature>
<dbReference type="InterPro" id="IPR055562">
    <property type="entry name" value="DUF7138"/>
</dbReference>
<name>A0ABP0WVK7_9BRYO</name>
<accession>A0ABP0WVK7</accession>
<feature type="compositionally biased region" description="Polar residues" evidence="1">
    <location>
        <begin position="167"/>
        <end position="182"/>
    </location>
</feature>
<keyword evidence="4" id="KW-1185">Reference proteome</keyword>
<reference evidence="3" key="1">
    <citation type="submission" date="2024-02" db="EMBL/GenBank/DDBJ databases">
        <authorList>
            <consortium name="ELIXIR-Norway"/>
            <consortium name="Elixir Norway"/>
        </authorList>
    </citation>
    <scope>NUCLEOTIDE SEQUENCE</scope>
</reference>
<dbReference type="EMBL" id="OZ020098">
    <property type="protein sequence ID" value="CAK9270878.1"/>
    <property type="molecule type" value="Genomic_DNA"/>
</dbReference>
<feature type="region of interest" description="Disordered" evidence="1">
    <location>
        <begin position="266"/>
        <end position="285"/>
    </location>
</feature>
<protein>
    <recommendedName>
        <fullName evidence="2">DUF7138 domain-containing protein</fullName>
    </recommendedName>
</protein>
<evidence type="ECO:0000313" key="3">
    <source>
        <dbReference type="EMBL" id="CAK9270878.1"/>
    </source>
</evidence>
<feature type="domain" description="DUF7138" evidence="2">
    <location>
        <begin position="8"/>
        <end position="95"/>
    </location>
</feature>